<dbReference type="EMBL" id="CM001880">
    <property type="protein sequence ID" value="EOX99150.1"/>
    <property type="molecule type" value="Genomic_DNA"/>
</dbReference>
<dbReference type="Gramene" id="EOX99150">
    <property type="protein sequence ID" value="EOX99150"/>
    <property type="gene ID" value="TCM_007747"/>
</dbReference>
<organism evidence="1 2">
    <name type="scientific">Theobroma cacao</name>
    <name type="common">Cacao</name>
    <name type="synonym">Cocoa</name>
    <dbReference type="NCBI Taxonomy" id="3641"/>
    <lineage>
        <taxon>Eukaryota</taxon>
        <taxon>Viridiplantae</taxon>
        <taxon>Streptophyta</taxon>
        <taxon>Embryophyta</taxon>
        <taxon>Tracheophyta</taxon>
        <taxon>Spermatophyta</taxon>
        <taxon>Magnoliopsida</taxon>
        <taxon>eudicotyledons</taxon>
        <taxon>Gunneridae</taxon>
        <taxon>Pentapetalae</taxon>
        <taxon>rosids</taxon>
        <taxon>malvids</taxon>
        <taxon>Malvales</taxon>
        <taxon>Malvaceae</taxon>
        <taxon>Byttnerioideae</taxon>
        <taxon>Theobroma</taxon>
    </lineage>
</organism>
<gene>
    <name evidence="1" type="ORF">TCM_007747</name>
</gene>
<proteinExistence type="predicted"/>
<reference evidence="1 2" key="1">
    <citation type="journal article" date="2013" name="Genome Biol.">
        <title>The genome sequence of the most widely cultivated cacao type and its use to identify candidate genes regulating pod color.</title>
        <authorList>
            <person name="Motamayor J.C."/>
            <person name="Mockaitis K."/>
            <person name="Schmutz J."/>
            <person name="Haiminen N."/>
            <person name="Iii D.L."/>
            <person name="Cornejo O."/>
            <person name="Findley S.D."/>
            <person name="Zheng P."/>
            <person name="Utro F."/>
            <person name="Royaert S."/>
            <person name="Saski C."/>
            <person name="Jenkins J."/>
            <person name="Podicheti R."/>
            <person name="Zhao M."/>
            <person name="Scheffler B.E."/>
            <person name="Stack J.C."/>
            <person name="Feltus F.A."/>
            <person name="Mustiga G.M."/>
            <person name="Amores F."/>
            <person name="Phillips W."/>
            <person name="Marelli J.P."/>
            <person name="May G.D."/>
            <person name="Shapiro H."/>
            <person name="Ma J."/>
            <person name="Bustamante C.D."/>
            <person name="Schnell R.J."/>
            <person name="Main D."/>
            <person name="Gilbert D."/>
            <person name="Parida L."/>
            <person name="Kuhn D.N."/>
        </authorList>
    </citation>
    <scope>NUCLEOTIDE SEQUENCE [LARGE SCALE GENOMIC DNA]</scope>
    <source>
        <strain evidence="2">cv. Matina 1-6</strain>
    </source>
</reference>
<name>A0A061E2J8_THECC</name>
<evidence type="ECO:0000313" key="1">
    <source>
        <dbReference type="EMBL" id="EOX99150.1"/>
    </source>
</evidence>
<evidence type="ECO:0000313" key="2">
    <source>
        <dbReference type="Proteomes" id="UP000026915"/>
    </source>
</evidence>
<sequence length="52" mass="6236">MNGFCFTRFFSCGLMGFVHDFVHEFWQDKLAKEVKEWSENTQWGTPFVNCPR</sequence>
<keyword evidence="2" id="KW-1185">Reference proteome</keyword>
<accession>A0A061E2J8</accession>
<dbReference type="HOGENOM" id="CLU_3091185_0_0_1"/>
<dbReference type="Proteomes" id="UP000026915">
    <property type="component" value="Chromosome 2"/>
</dbReference>
<protein>
    <submittedName>
        <fullName evidence="1">Uncharacterized protein</fullName>
    </submittedName>
</protein>
<dbReference type="AlphaFoldDB" id="A0A061E2J8"/>
<dbReference type="InParanoid" id="A0A061E2J8"/>